<evidence type="ECO:0000259" key="2">
    <source>
        <dbReference type="Pfam" id="PF22725"/>
    </source>
</evidence>
<dbReference type="SUPFAM" id="SSF55347">
    <property type="entry name" value="Glyceraldehyde-3-phosphate dehydrogenase-like, C-terminal domain"/>
    <property type="match status" value="1"/>
</dbReference>
<dbReference type="EMBL" id="AQQZ01000001">
    <property type="protein sequence ID" value="KNG95626.1"/>
    <property type="molecule type" value="Genomic_DNA"/>
</dbReference>
<gene>
    <name evidence="3" type="ORF">ATO11_03345</name>
</gene>
<dbReference type="PANTHER" id="PTHR43377:SF8">
    <property type="entry name" value="BLR3664 PROTEIN"/>
    <property type="match status" value="1"/>
</dbReference>
<feature type="domain" description="Gfo/Idh/MocA-like oxidoreductase N-terminal" evidence="1">
    <location>
        <begin position="3"/>
        <end position="105"/>
    </location>
</feature>
<dbReference type="InterPro" id="IPR055170">
    <property type="entry name" value="GFO_IDH_MocA-like_dom"/>
</dbReference>
<evidence type="ECO:0000313" key="4">
    <source>
        <dbReference type="Proteomes" id="UP000036938"/>
    </source>
</evidence>
<dbReference type="InterPro" id="IPR000683">
    <property type="entry name" value="Gfo/Idh/MocA-like_OxRdtase_N"/>
</dbReference>
<dbReference type="STRING" id="1317121.ATO11_03345"/>
<dbReference type="PATRIC" id="fig|1317121.7.peg.680"/>
<dbReference type="AlphaFoldDB" id="A0A0L1JV32"/>
<dbReference type="Gene3D" id="3.40.50.720">
    <property type="entry name" value="NAD(P)-binding Rossmann-like Domain"/>
    <property type="match status" value="1"/>
</dbReference>
<evidence type="ECO:0000259" key="1">
    <source>
        <dbReference type="Pfam" id="PF01408"/>
    </source>
</evidence>
<sequence length="328" mass="34380">MTRILVMGGGLIGMRHAQAIAAHPRATLAGLVDPNPALVAPGGAPRFNDIADVDMPVDGVIIATPTGLHAPHAEAAADRGWPALIEKPVAGTRKDAARVIAAARRVPILIGHHRRYHASLDTLRDAVTGRIGTPVTATLIWAMRKPDPYYQGNWRSAGGSPVMINLVHDIDVLRFVMGEITGIVALPGRRLRGSDRIESGAVALQFASGATGAISFADTAPSPWGFEAGTGENPNIGTTGQDMMWITGTEGGVSFPSLTLWSGTEWAHPATPERLDAPATVPLDAQLDHFLDVIVGAPPRISAEDGAATLDIALKIEEALTCRPSEAA</sequence>
<proteinExistence type="predicted"/>
<name>A0A0L1JV32_9RHOB</name>
<dbReference type="Pfam" id="PF22725">
    <property type="entry name" value="GFO_IDH_MocA_C3"/>
    <property type="match status" value="1"/>
</dbReference>
<dbReference type="Gene3D" id="3.30.360.10">
    <property type="entry name" value="Dihydrodipicolinate Reductase, domain 2"/>
    <property type="match status" value="1"/>
</dbReference>
<dbReference type="OrthoDB" id="9792935at2"/>
<dbReference type="Pfam" id="PF01408">
    <property type="entry name" value="GFO_IDH_MocA"/>
    <property type="match status" value="1"/>
</dbReference>
<dbReference type="InterPro" id="IPR036291">
    <property type="entry name" value="NAD(P)-bd_dom_sf"/>
</dbReference>
<feature type="domain" description="GFO/IDH/MocA-like oxidoreductase" evidence="2">
    <location>
        <begin position="127"/>
        <end position="253"/>
    </location>
</feature>
<comment type="caution">
    <text evidence="3">The sequence shown here is derived from an EMBL/GenBank/DDBJ whole genome shotgun (WGS) entry which is preliminary data.</text>
</comment>
<dbReference type="RefSeq" id="WP_050529365.1">
    <property type="nucleotide sequence ID" value="NZ_AQQZ01000001.1"/>
</dbReference>
<reference evidence="3 4" key="1">
    <citation type="journal article" date="2015" name="Int. J. Syst. Evol. Microbiol.">
        <title>Aestuariivita atlantica sp. nov., isolated from deep sea sediment of the Atlantic Ocean.</title>
        <authorList>
            <person name="Li G."/>
            <person name="Lai Q."/>
            <person name="Du Y."/>
            <person name="Liu X."/>
            <person name="Sun F."/>
            <person name="Shao Z."/>
        </authorList>
    </citation>
    <scope>NUCLEOTIDE SEQUENCE [LARGE SCALE GENOMIC DNA]</scope>
    <source>
        <strain evidence="3 4">22II-S11-z3</strain>
    </source>
</reference>
<keyword evidence="4" id="KW-1185">Reference proteome</keyword>
<dbReference type="GO" id="GO:0000166">
    <property type="term" value="F:nucleotide binding"/>
    <property type="evidence" value="ECO:0007669"/>
    <property type="project" value="InterPro"/>
</dbReference>
<dbReference type="InterPro" id="IPR051450">
    <property type="entry name" value="Gfo/Idh/MocA_Oxidoreductases"/>
</dbReference>
<organism evidence="3 4">
    <name type="scientific">Pseudaestuariivita atlantica</name>
    <dbReference type="NCBI Taxonomy" id="1317121"/>
    <lineage>
        <taxon>Bacteria</taxon>
        <taxon>Pseudomonadati</taxon>
        <taxon>Pseudomonadota</taxon>
        <taxon>Alphaproteobacteria</taxon>
        <taxon>Rhodobacterales</taxon>
        <taxon>Paracoccaceae</taxon>
        <taxon>Pseudaestuariivita</taxon>
    </lineage>
</organism>
<dbReference type="PANTHER" id="PTHR43377">
    <property type="entry name" value="BILIVERDIN REDUCTASE A"/>
    <property type="match status" value="1"/>
</dbReference>
<evidence type="ECO:0000313" key="3">
    <source>
        <dbReference type="EMBL" id="KNG95626.1"/>
    </source>
</evidence>
<dbReference type="SUPFAM" id="SSF51735">
    <property type="entry name" value="NAD(P)-binding Rossmann-fold domains"/>
    <property type="match status" value="1"/>
</dbReference>
<dbReference type="Proteomes" id="UP000036938">
    <property type="component" value="Unassembled WGS sequence"/>
</dbReference>
<protein>
    <submittedName>
        <fullName evidence="3">Oxidoreductase</fullName>
    </submittedName>
</protein>
<accession>A0A0L1JV32</accession>